<sequence>MLSTNGRCCRRTWFSRYMC</sequence>
<organism evidence="1 2">
    <name type="scientific">Gossypium aridum</name>
    <name type="common">American cotton</name>
    <name type="synonym">Erioxylum aridum</name>
    <dbReference type="NCBI Taxonomy" id="34290"/>
    <lineage>
        <taxon>Eukaryota</taxon>
        <taxon>Viridiplantae</taxon>
        <taxon>Streptophyta</taxon>
        <taxon>Embryophyta</taxon>
        <taxon>Tracheophyta</taxon>
        <taxon>Spermatophyta</taxon>
        <taxon>Magnoliopsida</taxon>
        <taxon>eudicotyledons</taxon>
        <taxon>Gunneridae</taxon>
        <taxon>Pentapetalae</taxon>
        <taxon>rosids</taxon>
        <taxon>malvids</taxon>
        <taxon>Malvales</taxon>
        <taxon>Malvaceae</taxon>
        <taxon>Malvoideae</taxon>
        <taxon>Gossypium</taxon>
    </lineage>
</organism>
<gene>
    <name evidence="1" type="ORF">Goari_011952</name>
</gene>
<dbReference type="AlphaFoldDB" id="A0A7J8WYZ8"/>
<proteinExistence type="predicted"/>
<name>A0A7J8WYZ8_GOSAI</name>
<evidence type="ECO:0000313" key="2">
    <source>
        <dbReference type="Proteomes" id="UP000593577"/>
    </source>
</evidence>
<reference evidence="1 2" key="1">
    <citation type="journal article" date="2019" name="Genome Biol. Evol.">
        <title>Insights into the evolution of the New World diploid cottons (Gossypium, subgenus Houzingenia) based on genome sequencing.</title>
        <authorList>
            <person name="Grover C.E."/>
            <person name="Arick M.A. 2nd"/>
            <person name="Thrash A."/>
            <person name="Conover J.L."/>
            <person name="Sanders W.S."/>
            <person name="Peterson D.G."/>
            <person name="Frelichowski J.E."/>
            <person name="Scheffler J.A."/>
            <person name="Scheffler B.E."/>
            <person name="Wendel J.F."/>
        </authorList>
    </citation>
    <scope>NUCLEOTIDE SEQUENCE [LARGE SCALE GENOMIC DNA]</scope>
    <source>
        <strain evidence="1">185</strain>
        <tissue evidence="1">Leaf</tissue>
    </source>
</reference>
<dbReference type="EMBL" id="JABFAA010000004">
    <property type="protein sequence ID" value="MBA0680241.1"/>
    <property type="molecule type" value="Genomic_DNA"/>
</dbReference>
<comment type="caution">
    <text evidence="1">The sequence shown here is derived from an EMBL/GenBank/DDBJ whole genome shotgun (WGS) entry which is preliminary data.</text>
</comment>
<keyword evidence="2" id="KW-1185">Reference proteome</keyword>
<evidence type="ECO:0000313" key="1">
    <source>
        <dbReference type="EMBL" id="MBA0680241.1"/>
    </source>
</evidence>
<dbReference type="Proteomes" id="UP000593577">
    <property type="component" value="Unassembled WGS sequence"/>
</dbReference>
<protein>
    <submittedName>
        <fullName evidence="1">Uncharacterized protein</fullName>
    </submittedName>
</protein>
<accession>A0A7J8WYZ8</accession>